<dbReference type="RefSeq" id="WP_378138574.1">
    <property type="nucleotide sequence ID" value="NZ_JBHSMI010000056.1"/>
</dbReference>
<feature type="transmembrane region" description="Helical" evidence="4">
    <location>
        <begin position="86"/>
        <end position="103"/>
    </location>
</feature>
<dbReference type="PANTHER" id="PTHR10272">
    <property type="entry name" value="PLATELET-ACTIVATING FACTOR ACETYLHYDROLASE"/>
    <property type="match status" value="1"/>
</dbReference>
<dbReference type="GO" id="GO:0016787">
    <property type="term" value="F:hydrolase activity"/>
    <property type="evidence" value="ECO:0007669"/>
    <property type="project" value="UniProtKB-KW"/>
</dbReference>
<protein>
    <submittedName>
        <fullName evidence="5">Alpha/beta hydrolase family protein</fullName>
    </submittedName>
</protein>
<keyword evidence="4" id="KW-1133">Transmembrane helix</keyword>
<organism evidence="5 6">
    <name type="scientific">Cohnella soli</name>
    <dbReference type="NCBI Taxonomy" id="425005"/>
    <lineage>
        <taxon>Bacteria</taxon>
        <taxon>Bacillati</taxon>
        <taxon>Bacillota</taxon>
        <taxon>Bacilli</taxon>
        <taxon>Bacillales</taxon>
        <taxon>Paenibacillaceae</taxon>
        <taxon>Cohnella</taxon>
    </lineage>
</organism>
<dbReference type="EMBL" id="JBHSMI010000056">
    <property type="protein sequence ID" value="MFC5406473.1"/>
    <property type="molecule type" value="Genomic_DNA"/>
</dbReference>
<evidence type="ECO:0000313" key="5">
    <source>
        <dbReference type="EMBL" id="MFC5406473.1"/>
    </source>
</evidence>
<keyword evidence="3" id="KW-0443">Lipid metabolism</keyword>
<feature type="transmembrane region" description="Helical" evidence="4">
    <location>
        <begin position="25"/>
        <end position="43"/>
    </location>
</feature>
<keyword evidence="4" id="KW-0812">Transmembrane</keyword>
<evidence type="ECO:0000256" key="1">
    <source>
        <dbReference type="ARBA" id="ARBA00022801"/>
    </source>
</evidence>
<dbReference type="SUPFAM" id="SSF53474">
    <property type="entry name" value="alpha/beta-Hydrolases"/>
    <property type="match status" value="1"/>
</dbReference>
<keyword evidence="6" id="KW-1185">Reference proteome</keyword>
<evidence type="ECO:0000256" key="3">
    <source>
        <dbReference type="ARBA" id="ARBA00023098"/>
    </source>
</evidence>
<keyword evidence="1 5" id="KW-0378">Hydrolase</keyword>
<feature type="transmembrane region" description="Helical" evidence="4">
    <location>
        <begin position="49"/>
        <end position="66"/>
    </location>
</feature>
<dbReference type="Pfam" id="PF03403">
    <property type="entry name" value="PAF-AH_p_II"/>
    <property type="match status" value="2"/>
</dbReference>
<evidence type="ECO:0000256" key="4">
    <source>
        <dbReference type="SAM" id="Phobius"/>
    </source>
</evidence>
<dbReference type="Proteomes" id="UP001596113">
    <property type="component" value="Unassembled WGS sequence"/>
</dbReference>
<reference evidence="6" key="1">
    <citation type="journal article" date="2019" name="Int. J. Syst. Evol. Microbiol.">
        <title>The Global Catalogue of Microorganisms (GCM) 10K type strain sequencing project: providing services to taxonomists for standard genome sequencing and annotation.</title>
        <authorList>
            <consortium name="The Broad Institute Genomics Platform"/>
            <consortium name="The Broad Institute Genome Sequencing Center for Infectious Disease"/>
            <person name="Wu L."/>
            <person name="Ma J."/>
        </authorList>
    </citation>
    <scope>NUCLEOTIDE SEQUENCE [LARGE SCALE GENOMIC DNA]</scope>
    <source>
        <strain evidence="6">CGMCC 1.18575</strain>
    </source>
</reference>
<dbReference type="Gene3D" id="3.40.50.1820">
    <property type="entry name" value="alpha/beta hydrolase"/>
    <property type="match status" value="1"/>
</dbReference>
<keyword evidence="4" id="KW-0472">Membrane</keyword>
<dbReference type="InterPro" id="IPR029058">
    <property type="entry name" value="AB_hydrolase_fold"/>
</dbReference>
<comment type="caution">
    <text evidence="5">The sequence shown here is derived from an EMBL/GenBank/DDBJ whole genome shotgun (WGS) entry which is preliminary data.</text>
</comment>
<evidence type="ECO:0000313" key="6">
    <source>
        <dbReference type="Proteomes" id="UP001596113"/>
    </source>
</evidence>
<gene>
    <name evidence="5" type="ORF">ACFPOF_27390</name>
</gene>
<keyword evidence="2" id="KW-0442">Lipid degradation</keyword>
<name>A0ABW0I1N4_9BACL</name>
<dbReference type="PANTHER" id="PTHR10272:SF0">
    <property type="entry name" value="PLATELET-ACTIVATING FACTOR ACETYLHYDROLASE"/>
    <property type="match status" value="1"/>
</dbReference>
<sequence length="485" mass="54857">MRDWEFVLLMMQTVIAIMANRSSTLLRILCLLLPVPLIVHLIVEGYRWQMVPAYLFVLWAFSKAALRIVKGTSSRSVATGPRRLRWTLGVGLLLISWMIPYLLPVPSLETPSGDNPVGTIVYHWTDRNRVEQTPGKTDRYRELNVQIWYPAQTKSGMKQAPYIPELSALSRYAEQKWHIPSFVLDYLRLARTHTYLASGLSNSQSKYPIIILSHGWPGFSFAYHYLVTGLASRGYVVVAIEHTYGTPAAAFPDGSVETMGPSPSEFDLPAWDRIIEDVWSEDDKFVLNQLGKLDANDPEGQFTHRLNLEQAGVIGHSFGGDNALAALRKDKRFKAGISMDGSFYGDDKTPLSAEQSFLWMCTDKYVNRMGLPEPSSKQLSDAGMSKVTYDRWVADFHRRRTQAMAEGGQVLQLHGASHTSFSDKYLYSPITQWAAKAPNPHQSHRTILKYVVAFFDEHLKRDAPGLLEQEARQDDRVLLNPPILR</sequence>
<proteinExistence type="predicted"/>
<evidence type="ECO:0000256" key="2">
    <source>
        <dbReference type="ARBA" id="ARBA00022963"/>
    </source>
</evidence>
<accession>A0ABW0I1N4</accession>